<dbReference type="InterPro" id="IPR050834">
    <property type="entry name" value="Glycosyltransf_2"/>
</dbReference>
<evidence type="ECO:0000256" key="3">
    <source>
        <dbReference type="ARBA" id="ARBA00022679"/>
    </source>
</evidence>
<evidence type="ECO:0000259" key="4">
    <source>
        <dbReference type="Pfam" id="PF00535"/>
    </source>
</evidence>
<dbReference type="SUPFAM" id="SSF53448">
    <property type="entry name" value="Nucleotide-diphospho-sugar transferases"/>
    <property type="match status" value="1"/>
</dbReference>
<dbReference type="Proteomes" id="UP001500620">
    <property type="component" value="Unassembled WGS sequence"/>
</dbReference>
<comment type="similarity">
    <text evidence="1">Belongs to the glycosyltransferase 2 family.</text>
</comment>
<reference evidence="6" key="1">
    <citation type="journal article" date="2019" name="Int. J. Syst. Evol. Microbiol.">
        <title>The Global Catalogue of Microorganisms (GCM) 10K type strain sequencing project: providing services to taxonomists for standard genome sequencing and annotation.</title>
        <authorList>
            <consortium name="The Broad Institute Genomics Platform"/>
            <consortium name="The Broad Institute Genome Sequencing Center for Infectious Disease"/>
            <person name="Wu L."/>
            <person name="Ma J."/>
        </authorList>
    </citation>
    <scope>NUCLEOTIDE SEQUENCE [LARGE SCALE GENOMIC DNA]</scope>
    <source>
        <strain evidence="6">JCM 17441</strain>
    </source>
</reference>
<dbReference type="RefSeq" id="WP_345122463.1">
    <property type="nucleotide sequence ID" value="NZ_BAABAT010000003.1"/>
</dbReference>
<keyword evidence="6" id="KW-1185">Reference proteome</keyword>
<dbReference type="PANTHER" id="PTHR43685:SF5">
    <property type="entry name" value="GLYCOSYLTRANSFERASE EPSE-RELATED"/>
    <property type="match status" value="1"/>
</dbReference>
<dbReference type="PANTHER" id="PTHR43685">
    <property type="entry name" value="GLYCOSYLTRANSFERASE"/>
    <property type="match status" value="1"/>
</dbReference>
<dbReference type="InterPro" id="IPR001173">
    <property type="entry name" value="Glyco_trans_2-like"/>
</dbReference>
<keyword evidence="3" id="KW-0808">Transferase</keyword>
<evidence type="ECO:0000256" key="2">
    <source>
        <dbReference type="ARBA" id="ARBA00022676"/>
    </source>
</evidence>
<protein>
    <recommendedName>
        <fullName evidence="4">Glycosyltransferase 2-like domain-containing protein</fullName>
    </recommendedName>
</protein>
<dbReference type="CDD" id="cd00761">
    <property type="entry name" value="Glyco_tranf_GTA_type"/>
    <property type="match status" value="1"/>
</dbReference>
<comment type="caution">
    <text evidence="5">The sequence shown here is derived from an EMBL/GenBank/DDBJ whole genome shotgun (WGS) entry which is preliminary data.</text>
</comment>
<dbReference type="Pfam" id="PF00535">
    <property type="entry name" value="Glycos_transf_2"/>
    <property type="match status" value="1"/>
</dbReference>
<dbReference type="Gene3D" id="3.90.550.10">
    <property type="entry name" value="Spore Coat Polysaccharide Biosynthesis Protein SpsA, Chain A"/>
    <property type="match status" value="1"/>
</dbReference>
<evidence type="ECO:0000313" key="6">
    <source>
        <dbReference type="Proteomes" id="UP001500620"/>
    </source>
</evidence>
<evidence type="ECO:0000313" key="5">
    <source>
        <dbReference type="EMBL" id="GAA4245652.1"/>
    </source>
</evidence>
<dbReference type="EMBL" id="BAABAT010000003">
    <property type="protein sequence ID" value="GAA4245652.1"/>
    <property type="molecule type" value="Genomic_DNA"/>
</dbReference>
<keyword evidence="2" id="KW-0328">Glycosyltransferase</keyword>
<organism evidence="5 6">
    <name type="scientific">Dactylosporangium darangshiense</name>
    <dbReference type="NCBI Taxonomy" id="579108"/>
    <lineage>
        <taxon>Bacteria</taxon>
        <taxon>Bacillati</taxon>
        <taxon>Actinomycetota</taxon>
        <taxon>Actinomycetes</taxon>
        <taxon>Micromonosporales</taxon>
        <taxon>Micromonosporaceae</taxon>
        <taxon>Dactylosporangium</taxon>
    </lineage>
</organism>
<feature type="domain" description="Glycosyltransferase 2-like" evidence="4">
    <location>
        <begin position="4"/>
        <end position="124"/>
    </location>
</feature>
<sequence length="298" mass="33111">MLDIMLPHYGELKLLKVAVESILAQTDERWRLTVIDDNPAERETGIPEYFAAMSDARVQYRRNPRNLGITGNFQQCVDLATGPFMVIMGCDDVMLPRYVQRVHELLEAHPDAVLVQPGVEVIGGDGAVVKTLADTTKRRVYAPKFAGTVAMAGEELAVSLLRGNWLYFPSLVWRTAEIQAVGFDPELKVIQDLKLILALVTRGGGLVADDEVVFQYRRHGESLSASTAVTGNRFSEAREFFVAAARHMDEHGWPRAGRAARWHLSSRIHALTMLPAAARQRSGGSVRVLTRYAFGRAR</sequence>
<accession>A0ABP8D0K8</accession>
<gene>
    <name evidence="5" type="ORF">GCM10022255_013830</name>
</gene>
<evidence type="ECO:0000256" key="1">
    <source>
        <dbReference type="ARBA" id="ARBA00006739"/>
    </source>
</evidence>
<name>A0ABP8D0K8_9ACTN</name>
<proteinExistence type="inferred from homology"/>
<dbReference type="InterPro" id="IPR029044">
    <property type="entry name" value="Nucleotide-diphossugar_trans"/>
</dbReference>